<proteinExistence type="predicted"/>
<evidence type="ECO:0000313" key="3">
    <source>
        <dbReference type="Proteomes" id="UP001155057"/>
    </source>
</evidence>
<dbReference type="InterPro" id="IPR027417">
    <property type="entry name" value="P-loop_NTPase"/>
</dbReference>
<evidence type="ECO:0000259" key="1">
    <source>
        <dbReference type="Pfam" id="PF01935"/>
    </source>
</evidence>
<dbReference type="InterPro" id="IPR008571">
    <property type="entry name" value="HerA-like"/>
</dbReference>
<dbReference type="GeneID" id="83729071"/>
<accession>A0A9X2Q1Y0</accession>
<gene>
    <name evidence="2" type="ORF">GGP61_000151</name>
</gene>
<dbReference type="InterPro" id="IPR002789">
    <property type="entry name" value="HerA_central"/>
</dbReference>
<organism evidence="2 3">
    <name type="scientific">Salinibacter ruber</name>
    <dbReference type="NCBI Taxonomy" id="146919"/>
    <lineage>
        <taxon>Bacteria</taxon>
        <taxon>Pseudomonadati</taxon>
        <taxon>Rhodothermota</taxon>
        <taxon>Rhodothermia</taxon>
        <taxon>Rhodothermales</taxon>
        <taxon>Salinibacteraceae</taxon>
        <taxon>Salinibacter</taxon>
    </lineage>
</organism>
<evidence type="ECO:0000313" key="2">
    <source>
        <dbReference type="EMBL" id="MCS3708564.1"/>
    </source>
</evidence>
<reference evidence="2" key="1">
    <citation type="submission" date="2022-08" db="EMBL/GenBank/DDBJ databases">
        <title>Genomic Encyclopedia of Type Strains, Phase V (KMG-V): Genome sequencing to study the core and pangenomes of soil and plant-associated prokaryotes.</title>
        <authorList>
            <person name="Whitman W."/>
        </authorList>
    </citation>
    <scope>NUCLEOTIDE SEQUENCE</scope>
    <source>
        <strain evidence="2">SP3049</strain>
    </source>
</reference>
<dbReference type="RefSeq" id="WP_118829137.1">
    <property type="nucleotide sequence ID" value="NZ_CALTSD010000010.1"/>
</dbReference>
<dbReference type="PANTHER" id="PTHR42957:SF1">
    <property type="entry name" value="HELICASE MJ1565-RELATED"/>
    <property type="match status" value="1"/>
</dbReference>
<dbReference type="EMBL" id="JANUAE010000001">
    <property type="protein sequence ID" value="MCS3708564.1"/>
    <property type="molecule type" value="Genomic_DNA"/>
</dbReference>
<comment type="caution">
    <text evidence="2">The sequence shown here is derived from an EMBL/GenBank/DDBJ whole genome shotgun (WGS) entry which is preliminary data.</text>
</comment>
<dbReference type="Proteomes" id="UP001155057">
    <property type="component" value="Unassembled WGS sequence"/>
</dbReference>
<dbReference type="SUPFAM" id="SSF52540">
    <property type="entry name" value="P-loop containing nucleoside triphosphate hydrolases"/>
    <property type="match status" value="1"/>
</dbReference>
<dbReference type="Gene3D" id="3.40.50.300">
    <property type="entry name" value="P-loop containing nucleotide triphosphate hydrolases"/>
    <property type="match status" value="2"/>
</dbReference>
<dbReference type="AlphaFoldDB" id="A0A9X2Q1Y0"/>
<sequence length="561" mass="62204">MFEETGFRSDQLGVITHGSLNEGIEMKLDSAESVEDVVAGTFVVIQGEKHDFFCMITDIEIEAANEQILLNPPDPSDDLLREVMQGSGTYVTVQLKPMLMMPNADHPELTDEEPASVKTIPAHFSPVAPAEADDVARVFGDETWDDGRTYFHVGHPIGMEESPVCIDLAKFAERSNAIFGKTGTGKTFLTRLLLAGTIVTGRAVNLVFDMHSEYGYGSQAEGADGQAQFVKGLRDLFPSRVSLFSLDPSTTRQRGHTPDHEVHLHADQIQPADILPLRDTLNLNATAAESSYLLKNQYGDRWLTTLLEAQSGDDFERLADETGAHKNSIEALRRKLAPFQEYDFFTTQPSPDDYDVLDALLENLDSGKSVVLEFGQYDDLRVYLLVANALTRRIRRAYEAKTNRYRQTQNEGDKPQPLMITIEEAHKFLSPDIAHETPFGKIAREMRKFFVSLLVVDQRPSAIDEEVLSQIGTKMVAKLSDDKDIGAALVGTSDASSLREILASLDAKQQALLLGHAVPMPIVVKTRTYDQDFYDALRSHPAASSVDGEADPDAEMEDLFY</sequence>
<protein>
    <recommendedName>
        <fullName evidence="1">Helicase HerA central domain-containing protein</fullName>
    </recommendedName>
</protein>
<feature type="domain" description="Helicase HerA central" evidence="1">
    <location>
        <begin position="151"/>
        <end position="394"/>
    </location>
</feature>
<dbReference type="Pfam" id="PF01935">
    <property type="entry name" value="DUF87"/>
    <property type="match status" value="1"/>
</dbReference>
<dbReference type="PANTHER" id="PTHR42957">
    <property type="entry name" value="HELICASE MJ1565-RELATED"/>
    <property type="match status" value="1"/>
</dbReference>
<name>A0A9X2Q1Y0_9BACT</name>